<name>A0A285PHV7_9HYPH</name>
<dbReference type="AlphaFoldDB" id="A0A285PHV7"/>
<dbReference type="Proteomes" id="UP000219439">
    <property type="component" value="Unassembled WGS sequence"/>
</dbReference>
<reference evidence="1 2" key="1">
    <citation type="submission" date="2017-09" db="EMBL/GenBank/DDBJ databases">
        <authorList>
            <person name="Ehlers B."/>
            <person name="Leendertz F.H."/>
        </authorList>
    </citation>
    <scope>NUCLEOTIDE SEQUENCE [LARGE SCALE GENOMIC DNA]</scope>
    <source>
        <strain evidence="1 2">DSM 18289</strain>
    </source>
</reference>
<sequence length="153" mass="17644">MVEIRIIPATKDHAHDLAPRMRKADRDEVMAGSGQLPLQALLFSMEQSDEAWTAFIDGRVEVMFGVGTINMLYGIGAPWLLGSDAIKTHYRAFLRQSLLWKSHLNSQYSELHNMVDDRNKVSKRWLQWLGFELGPAIDIGNGLHFREFWMRKM</sequence>
<gene>
    <name evidence="1" type="ORF">SAMN06265368_4421</name>
</gene>
<proteinExistence type="predicted"/>
<evidence type="ECO:0008006" key="3">
    <source>
        <dbReference type="Google" id="ProtNLM"/>
    </source>
</evidence>
<protein>
    <recommendedName>
        <fullName evidence="3">N-acetyltransferase domain-containing protein</fullName>
    </recommendedName>
</protein>
<accession>A0A285PHV7</accession>
<keyword evidence="2" id="KW-1185">Reference proteome</keyword>
<evidence type="ECO:0000313" key="1">
    <source>
        <dbReference type="EMBL" id="SNZ21304.1"/>
    </source>
</evidence>
<organism evidence="1 2">
    <name type="scientific">Cohaesibacter gelatinilyticus</name>
    <dbReference type="NCBI Taxonomy" id="372072"/>
    <lineage>
        <taxon>Bacteria</taxon>
        <taxon>Pseudomonadati</taxon>
        <taxon>Pseudomonadota</taxon>
        <taxon>Alphaproteobacteria</taxon>
        <taxon>Hyphomicrobiales</taxon>
        <taxon>Cohaesibacteraceae</taxon>
    </lineage>
</organism>
<dbReference type="EMBL" id="OBEL01000007">
    <property type="protein sequence ID" value="SNZ21304.1"/>
    <property type="molecule type" value="Genomic_DNA"/>
</dbReference>
<dbReference type="OrthoDB" id="6711434at2"/>
<evidence type="ECO:0000313" key="2">
    <source>
        <dbReference type="Proteomes" id="UP000219439"/>
    </source>
</evidence>